<proteinExistence type="predicted"/>
<protein>
    <submittedName>
        <fullName evidence="1">Uncharacterized protein</fullName>
    </submittedName>
</protein>
<evidence type="ECO:0000313" key="2">
    <source>
        <dbReference type="Proteomes" id="UP000735302"/>
    </source>
</evidence>
<keyword evidence="2" id="KW-1185">Reference proteome</keyword>
<organism evidence="1 2">
    <name type="scientific">Plakobranchus ocellatus</name>
    <dbReference type="NCBI Taxonomy" id="259542"/>
    <lineage>
        <taxon>Eukaryota</taxon>
        <taxon>Metazoa</taxon>
        <taxon>Spiralia</taxon>
        <taxon>Lophotrochozoa</taxon>
        <taxon>Mollusca</taxon>
        <taxon>Gastropoda</taxon>
        <taxon>Heterobranchia</taxon>
        <taxon>Euthyneura</taxon>
        <taxon>Panpulmonata</taxon>
        <taxon>Sacoglossa</taxon>
        <taxon>Placobranchoidea</taxon>
        <taxon>Plakobranchidae</taxon>
        <taxon>Plakobranchus</taxon>
    </lineage>
</organism>
<gene>
    <name evidence="1" type="ORF">PoB_005231000</name>
</gene>
<dbReference type="Proteomes" id="UP000735302">
    <property type="component" value="Unassembled WGS sequence"/>
</dbReference>
<accession>A0AAV4C2F4</accession>
<evidence type="ECO:0000313" key="1">
    <source>
        <dbReference type="EMBL" id="GFO25805.1"/>
    </source>
</evidence>
<reference evidence="1 2" key="1">
    <citation type="journal article" date="2021" name="Elife">
        <title>Chloroplast acquisition without the gene transfer in kleptoplastic sea slugs, Plakobranchus ocellatus.</title>
        <authorList>
            <person name="Maeda T."/>
            <person name="Takahashi S."/>
            <person name="Yoshida T."/>
            <person name="Shimamura S."/>
            <person name="Takaki Y."/>
            <person name="Nagai Y."/>
            <person name="Toyoda A."/>
            <person name="Suzuki Y."/>
            <person name="Arimoto A."/>
            <person name="Ishii H."/>
            <person name="Satoh N."/>
            <person name="Nishiyama T."/>
            <person name="Hasebe M."/>
            <person name="Maruyama T."/>
            <person name="Minagawa J."/>
            <person name="Obokata J."/>
            <person name="Shigenobu S."/>
        </authorList>
    </citation>
    <scope>NUCLEOTIDE SEQUENCE [LARGE SCALE GENOMIC DNA]</scope>
</reference>
<dbReference type="AlphaFoldDB" id="A0AAV4C2F4"/>
<comment type="caution">
    <text evidence="1">The sequence shown here is derived from an EMBL/GenBank/DDBJ whole genome shotgun (WGS) entry which is preliminary data.</text>
</comment>
<sequence>MVPLRDQPSFLIRCTFLCARIYIAAHQTAIAFLVGGCYFGAGKGCSGKENHFDGIQVKLVPVSGSWISVDSRLRLKINCLGVQLHSCQCLETLWSRRRGMVRMFRLESKGKVLLYFFNCGFMGPNKTYLVGQLAISSKRSQV</sequence>
<name>A0AAV4C2F4_9GAST</name>
<dbReference type="EMBL" id="BLXT01005777">
    <property type="protein sequence ID" value="GFO25805.1"/>
    <property type="molecule type" value="Genomic_DNA"/>
</dbReference>